<feature type="compositionally biased region" description="Gly residues" evidence="1">
    <location>
        <begin position="9"/>
        <end position="29"/>
    </location>
</feature>
<reference evidence="2" key="1">
    <citation type="journal article" date="2020" name="Stud. Mycol.">
        <title>101 Dothideomycetes genomes: a test case for predicting lifestyles and emergence of pathogens.</title>
        <authorList>
            <person name="Haridas S."/>
            <person name="Albert R."/>
            <person name="Binder M."/>
            <person name="Bloem J."/>
            <person name="Labutti K."/>
            <person name="Salamov A."/>
            <person name="Andreopoulos B."/>
            <person name="Baker S."/>
            <person name="Barry K."/>
            <person name="Bills G."/>
            <person name="Bluhm B."/>
            <person name="Cannon C."/>
            <person name="Castanera R."/>
            <person name="Culley D."/>
            <person name="Daum C."/>
            <person name="Ezra D."/>
            <person name="Gonzalez J."/>
            <person name="Henrissat B."/>
            <person name="Kuo A."/>
            <person name="Liang C."/>
            <person name="Lipzen A."/>
            <person name="Lutzoni F."/>
            <person name="Magnuson J."/>
            <person name="Mondo S."/>
            <person name="Nolan M."/>
            <person name="Ohm R."/>
            <person name="Pangilinan J."/>
            <person name="Park H.-J."/>
            <person name="Ramirez L."/>
            <person name="Alfaro M."/>
            <person name="Sun H."/>
            <person name="Tritt A."/>
            <person name="Yoshinaga Y."/>
            <person name="Zwiers L.-H."/>
            <person name="Turgeon B."/>
            <person name="Goodwin S."/>
            <person name="Spatafora J."/>
            <person name="Crous P."/>
            <person name="Grigoriev I."/>
        </authorList>
    </citation>
    <scope>NUCLEOTIDE SEQUENCE</scope>
    <source>
        <strain evidence="2">ATCC 16933</strain>
    </source>
</reference>
<dbReference type="OrthoDB" id="21214at2759"/>
<feature type="compositionally biased region" description="Gly residues" evidence="1">
    <location>
        <begin position="261"/>
        <end position="275"/>
    </location>
</feature>
<feature type="region of interest" description="Disordered" evidence="1">
    <location>
        <begin position="240"/>
        <end position="275"/>
    </location>
</feature>
<accession>A0A6A6PEL3</accession>
<evidence type="ECO:0000313" key="2">
    <source>
        <dbReference type="EMBL" id="KAF2462262.1"/>
    </source>
</evidence>
<organism evidence="2 3">
    <name type="scientific">Lineolata rhizophorae</name>
    <dbReference type="NCBI Taxonomy" id="578093"/>
    <lineage>
        <taxon>Eukaryota</taxon>
        <taxon>Fungi</taxon>
        <taxon>Dikarya</taxon>
        <taxon>Ascomycota</taxon>
        <taxon>Pezizomycotina</taxon>
        <taxon>Dothideomycetes</taxon>
        <taxon>Dothideomycetes incertae sedis</taxon>
        <taxon>Lineolatales</taxon>
        <taxon>Lineolataceae</taxon>
        <taxon>Lineolata</taxon>
    </lineage>
</organism>
<dbReference type="EMBL" id="MU001670">
    <property type="protein sequence ID" value="KAF2462262.1"/>
    <property type="molecule type" value="Genomic_DNA"/>
</dbReference>
<feature type="region of interest" description="Disordered" evidence="1">
    <location>
        <begin position="1"/>
        <end position="35"/>
    </location>
</feature>
<dbReference type="AlphaFoldDB" id="A0A6A6PEL3"/>
<feature type="compositionally biased region" description="Acidic residues" evidence="1">
    <location>
        <begin position="243"/>
        <end position="255"/>
    </location>
</feature>
<protein>
    <submittedName>
        <fullName evidence="2">Uncharacterized protein</fullName>
    </submittedName>
</protein>
<sequence>MPPSAMGGMPPGAGAGGGAGGGGGGGGMMNGLPSAGHQTDMNHLWGVVQQLSEALAENRAQTQSIINSVAQMQARQREEGVSPTGAVGAIPGLAALTGGASGPAQGSGQVNGEAELAATQAQLSTAQRDLGAMHAHVAALQSLVADYENALALTLDKLRPFAHAHTQALLATHAHYHSLLEQERQANLDLRVEHAEWQAGLGRVAKWARLAMREAQEGNAGWERRWREVRTENRVLRRLVGWEEGEDSEEEESAEGEGGRRVSGGSGGGGGMRDA</sequence>
<dbReference type="PANTHER" id="PTHR39472:SF1">
    <property type="entry name" value="EXPRESSED PROTEIN"/>
    <property type="match status" value="1"/>
</dbReference>
<evidence type="ECO:0000313" key="3">
    <source>
        <dbReference type="Proteomes" id="UP000799766"/>
    </source>
</evidence>
<name>A0A6A6PEL3_9PEZI</name>
<dbReference type="Proteomes" id="UP000799766">
    <property type="component" value="Unassembled WGS sequence"/>
</dbReference>
<dbReference type="PANTHER" id="PTHR39472">
    <property type="entry name" value="EXPRESSED PROTEIN"/>
    <property type="match status" value="1"/>
</dbReference>
<gene>
    <name evidence="2" type="ORF">BDY21DRAFT_389841</name>
</gene>
<evidence type="ECO:0000256" key="1">
    <source>
        <dbReference type="SAM" id="MobiDB-lite"/>
    </source>
</evidence>
<proteinExistence type="predicted"/>
<keyword evidence="3" id="KW-1185">Reference proteome</keyword>